<evidence type="ECO:0000259" key="8">
    <source>
        <dbReference type="Pfam" id="PF17390"/>
    </source>
</evidence>
<dbReference type="EMBL" id="JACCFL010000001">
    <property type="protein sequence ID" value="NYJ25809.1"/>
    <property type="molecule type" value="Genomic_DNA"/>
</dbReference>
<evidence type="ECO:0000256" key="3">
    <source>
        <dbReference type="ARBA" id="ARBA00022801"/>
    </source>
</evidence>
<reference evidence="9 10" key="1">
    <citation type="submission" date="2020-07" db="EMBL/GenBank/DDBJ databases">
        <title>Sequencing the genomes of 1000 actinobacteria strains.</title>
        <authorList>
            <person name="Klenk H.-P."/>
        </authorList>
    </citation>
    <scope>NUCLEOTIDE SEQUENCE [LARGE SCALE GENOMIC DNA]</scope>
    <source>
        <strain evidence="9 10">DSM 15165</strain>
    </source>
</reference>
<feature type="region of interest" description="Disordered" evidence="4">
    <location>
        <begin position="874"/>
        <end position="894"/>
    </location>
</feature>
<feature type="domain" description="Alpha-L-rhamnosidase C-terminal" evidence="8">
    <location>
        <begin position="800"/>
        <end position="867"/>
    </location>
</feature>
<dbReference type="InterPro" id="IPR013783">
    <property type="entry name" value="Ig-like_fold"/>
</dbReference>
<comment type="catalytic activity">
    <reaction evidence="1">
        <text>Hydrolysis of terminal non-reducing alpha-L-rhamnose residues in alpha-L-rhamnosides.</text>
        <dbReference type="EC" id="3.2.1.40"/>
    </reaction>
</comment>
<keyword evidence="9" id="KW-0326">Glycosidase</keyword>
<dbReference type="Pfam" id="PF25788">
    <property type="entry name" value="Ig_Rha78A_N"/>
    <property type="match status" value="1"/>
</dbReference>
<accession>A0A853D056</accession>
<dbReference type="Proteomes" id="UP000578352">
    <property type="component" value="Unassembled WGS sequence"/>
</dbReference>
<dbReference type="GO" id="GO:0005975">
    <property type="term" value="P:carbohydrate metabolic process"/>
    <property type="evidence" value="ECO:0007669"/>
    <property type="project" value="InterPro"/>
</dbReference>
<dbReference type="Gene3D" id="2.60.120.260">
    <property type="entry name" value="Galactose-binding domain-like"/>
    <property type="match status" value="2"/>
</dbReference>
<dbReference type="InterPro" id="IPR008928">
    <property type="entry name" value="6-hairpin_glycosidase_sf"/>
</dbReference>
<dbReference type="GO" id="GO:0030596">
    <property type="term" value="F:alpha-L-rhamnosidase activity"/>
    <property type="evidence" value="ECO:0007669"/>
    <property type="project" value="UniProtKB-EC"/>
</dbReference>
<protein>
    <recommendedName>
        <fullName evidence="2">alpha-L-rhamnosidase</fullName>
        <ecNumber evidence="2">3.2.1.40</ecNumber>
    </recommendedName>
</protein>
<gene>
    <name evidence="9" type="ORF">HNR13_004096</name>
</gene>
<organism evidence="9 10">
    <name type="scientific">Leifsonia shinshuensis</name>
    <dbReference type="NCBI Taxonomy" id="150026"/>
    <lineage>
        <taxon>Bacteria</taxon>
        <taxon>Bacillati</taxon>
        <taxon>Actinomycetota</taxon>
        <taxon>Actinomycetes</taxon>
        <taxon>Micrococcales</taxon>
        <taxon>Microbacteriaceae</taxon>
        <taxon>Leifsonia</taxon>
    </lineage>
</organism>
<dbReference type="PIRSF" id="PIRSF010631">
    <property type="entry name" value="A-rhamnsds"/>
    <property type="match status" value="1"/>
</dbReference>
<dbReference type="InterPro" id="IPR016007">
    <property type="entry name" value="Alpha_rhamnosid"/>
</dbReference>
<dbReference type="AlphaFoldDB" id="A0A853D056"/>
<dbReference type="Pfam" id="PF05592">
    <property type="entry name" value="Bac_rhamnosid"/>
    <property type="match status" value="1"/>
</dbReference>
<name>A0A853D056_9MICO</name>
<dbReference type="RefSeq" id="WP_179608744.1">
    <property type="nucleotide sequence ID" value="NZ_BAABEH010000001.1"/>
</dbReference>
<dbReference type="PANTHER" id="PTHR33307:SF6">
    <property type="entry name" value="ALPHA-RHAMNOSIDASE (EUROFUNG)-RELATED"/>
    <property type="match status" value="1"/>
</dbReference>
<dbReference type="SUPFAM" id="SSF48208">
    <property type="entry name" value="Six-hairpin glycosidases"/>
    <property type="match status" value="1"/>
</dbReference>
<dbReference type="Gene3D" id="1.50.10.10">
    <property type="match status" value="1"/>
</dbReference>
<evidence type="ECO:0000259" key="7">
    <source>
        <dbReference type="Pfam" id="PF17389"/>
    </source>
</evidence>
<comment type="caution">
    <text evidence="9">The sequence shown here is derived from an EMBL/GenBank/DDBJ whole genome shotgun (WGS) entry which is preliminary data.</text>
</comment>
<sequence>MTERRCRDLRVEYLREPAGVATARPRFSWVAEHEQRAYRLVVAEAGGQVVWDTGIIDSAETTQVAYAGEALASDAVYTWSVRSLGADGTEVRAESHFETAVLDPATWKARWVEPAQQPTALERWTLLDWIRGVQPEGGPAERLRPVQLLRQRFVVGDDIVRARLHATARGVYLPHLNGTVVGDEVLSPGFDSYTHRISVQAYDVTQLVRPGENVLAVAVADGWWAGRIGITGSSAQWGDTTSALWQLHLDHADGARTVIASGGDVVSATGPWVYADLFVGERYDRRLLQPGWTSVDFDDSEWTPVDVTDGVSAALVPFAGEPVRRVQELPAVSVTAVPGADGGWIVDFGQVIAGRVRLTLRGLDAGDEVVVEHTEALAADGSWFVNIVGINTEQTDVYVAAGPEEDTWEPSFTFHGFRYARLTGLPQAPALADVVAVVLASDLEPTGSFTTSDARLNRLHENVVWSQRGNFLSIPTDCPQRERAGWTGDIQVFAPAATNNAMVAPFLSRWLQNLRADQLADGRVPIVSPRSPFDEEAAASGQGIGGIVAAAGWGDAIAIVPWTLYQRYGDVRVLEESFPAVLRWIDHQATPAYAEGAHFGDWLAPSTLEGKPFHEAIGVAPALTGALIAPMFRARTLTIASEIADVLGRPGEAAELAGRSAQVRAEFAEAHVAADGGLPVELQGVYTLALAFGMVPEDRIPAAAARLAALVTDRGDRLDTGFLSVPYLLDVLWDHGYPELARRVLWQPAQPSWLYEVDHGATTIWENWDAVAPDGTTRQTSLNHYAFGCVDDWLYRRVAGLRATAPGYRSAVIEPDLEAGVDQVEAHVTTPYGRLGVRWARSGDRAAITTDVPHGVEAELIVAGRRLPLTAGTTTHELELAENPIPNPDEGVAA</sequence>
<feature type="domain" description="Alpha-L-rhamnosidase concanavalin-like" evidence="5">
    <location>
        <begin position="341"/>
        <end position="439"/>
    </location>
</feature>
<dbReference type="InterPro" id="IPR012341">
    <property type="entry name" value="6hp_glycosidase-like_sf"/>
</dbReference>
<feature type="domain" description="Bacterial alpha-L-rhamnosidase N-terminal" evidence="6">
    <location>
        <begin position="158"/>
        <end position="327"/>
    </location>
</feature>
<dbReference type="InterPro" id="IPR008902">
    <property type="entry name" value="Rhamnosid_concanavalin"/>
</dbReference>
<evidence type="ECO:0000313" key="10">
    <source>
        <dbReference type="Proteomes" id="UP000578352"/>
    </source>
</evidence>
<dbReference type="InterPro" id="IPR035398">
    <property type="entry name" value="Bac_rhamnosid_C"/>
</dbReference>
<dbReference type="InterPro" id="IPR013737">
    <property type="entry name" value="Bac_rhamnosid_N"/>
</dbReference>
<feature type="domain" description="Alpha-L-rhamnosidase six-hairpin glycosidase" evidence="7">
    <location>
        <begin position="446"/>
        <end position="798"/>
    </location>
</feature>
<dbReference type="InterPro" id="IPR035396">
    <property type="entry name" value="Bac_rhamnosid6H"/>
</dbReference>
<dbReference type="Gene3D" id="2.60.420.10">
    <property type="entry name" value="Maltose phosphorylase, domain 3"/>
    <property type="match status" value="1"/>
</dbReference>
<evidence type="ECO:0000256" key="4">
    <source>
        <dbReference type="SAM" id="MobiDB-lite"/>
    </source>
</evidence>
<keyword evidence="3 9" id="KW-0378">Hydrolase</keyword>
<evidence type="ECO:0000259" key="5">
    <source>
        <dbReference type="Pfam" id="PF05592"/>
    </source>
</evidence>
<dbReference type="Pfam" id="PF08531">
    <property type="entry name" value="Bac_rhamnosid_N"/>
    <property type="match status" value="1"/>
</dbReference>
<dbReference type="Pfam" id="PF17390">
    <property type="entry name" value="Bac_rhamnosid_C"/>
    <property type="match status" value="1"/>
</dbReference>
<evidence type="ECO:0000313" key="9">
    <source>
        <dbReference type="EMBL" id="NYJ25809.1"/>
    </source>
</evidence>
<dbReference type="EC" id="3.2.1.40" evidence="2"/>
<dbReference type="Gene3D" id="2.60.40.10">
    <property type="entry name" value="Immunoglobulins"/>
    <property type="match status" value="1"/>
</dbReference>
<evidence type="ECO:0000256" key="1">
    <source>
        <dbReference type="ARBA" id="ARBA00001445"/>
    </source>
</evidence>
<dbReference type="PANTHER" id="PTHR33307">
    <property type="entry name" value="ALPHA-RHAMNOSIDASE (EUROFUNG)"/>
    <property type="match status" value="1"/>
</dbReference>
<proteinExistence type="predicted"/>
<dbReference type="Pfam" id="PF17389">
    <property type="entry name" value="Bac_rhamnosid6H"/>
    <property type="match status" value="1"/>
</dbReference>
<evidence type="ECO:0000259" key="6">
    <source>
        <dbReference type="Pfam" id="PF08531"/>
    </source>
</evidence>
<evidence type="ECO:0000256" key="2">
    <source>
        <dbReference type="ARBA" id="ARBA00012652"/>
    </source>
</evidence>